<dbReference type="RefSeq" id="WP_069465853.1">
    <property type="nucleotide sequence ID" value="NZ_FODD01000049.1"/>
</dbReference>
<evidence type="ECO:0000313" key="3">
    <source>
        <dbReference type="Proteomes" id="UP000181951"/>
    </source>
</evidence>
<dbReference type="OrthoDB" id="4249344at2"/>
<organism evidence="2 3">
    <name type="scientific">Actinacidiphila rubida</name>
    <dbReference type="NCBI Taxonomy" id="310780"/>
    <lineage>
        <taxon>Bacteria</taxon>
        <taxon>Bacillati</taxon>
        <taxon>Actinomycetota</taxon>
        <taxon>Actinomycetes</taxon>
        <taxon>Kitasatosporales</taxon>
        <taxon>Streptomycetaceae</taxon>
        <taxon>Actinacidiphila</taxon>
    </lineage>
</organism>
<dbReference type="AlphaFoldDB" id="A0A1H8T8L8"/>
<dbReference type="Proteomes" id="UP000181951">
    <property type="component" value="Unassembled WGS sequence"/>
</dbReference>
<feature type="region of interest" description="Disordered" evidence="1">
    <location>
        <begin position="1"/>
        <end position="61"/>
    </location>
</feature>
<dbReference type="EMBL" id="FODD01000049">
    <property type="protein sequence ID" value="SEO86894.1"/>
    <property type="molecule type" value="Genomic_DNA"/>
</dbReference>
<reference evidence="2 3" key="1">
    <citation type="submission" date="2016-10" db="EMBL/GenBank/DDBJ databases">
        <authorList>
            <person name="de Groot N.N."/>
        </authorList>
    </citation>
    <scope>NUCLEOTIDE SEQUENCE [LARGE SCALE GENOMIC DNA]</scope>
    <source>
        <strain evidence="2 3">CGMCC 4.2026</strain>
    </source>
</reference>
<accession>A0A1H8T8L8</accession>
<sequence length="61" mass="6835">MAHHHKSNKAVEGDPDTGHRGGMPRRPDDAELEERTMEEREEIGLNPEPGRSGTERSAEDE</sequence>
<name>A0A1H8T8L8_9ACTN</name>
<proteinExistence type="predicted"/>
<protein>
    <submittedName>
        <fullName evidence="2">Uncharacterized protein</fullName>
    </submittedName>
</protein>
<evidence type="ECO:0000313" key="2">
    <source>
        <dbReference type="EMBL" id="SEO86894.1"/>
    </source>
</evidence>
<evidence type="ECO:0000256" key="1">
    <source>
        <dbReference type="SAM" id="MobiDB-lite"/>
    </source>
</evidence>
<gene>
    <name evidence="2" type="ORF">SAMN05216267_10499</name>
</gene>
<keyword evidence="3" id="KW-1185">Reference proteome</keyword>
<feature type="compositionally biased region" description="Basic and acidic residues" evidence="1">
    <location>
        <begin position="9"/>
        <end position="38"/>
    </location>
</feature>